<comment type="caution">
    <text evidence="1">The sequence shown here is derived from an EMBL/GenBank/DDBJ whole genome shotgun (WGS) entry which is preliminary data.</text>
</comment>
<gene>
    <name evidence="1" type="ORF">C1645_830845</name>
</gene>
<sequence length="62" mass="7324">MSELHFNNIKNGKTWYPYYANKASHIIEDAKPCTLEDIKQLAYNRKRACLSEYYINNQLALL</sequence>
<accession>A0A397SHB1</accession>
<dbReference type="OrthoDB" id="10459142at2759"/>
<dbReference type="AlphaFoldDB" id="A0A397SHB1"/>
<evidence type="ECO:0000313" key="2">
    <source>
        <dbReference type="Proteomes" id="UP000265703"/>
    </source>
</evidence>
<keyword evidence="2" id="KW-1185">Reference proteome</keyword>
<evidence type="ECO:0000313" key="1">
    <source>
        <dbReference type="EMBL" id="RIA85408.1"/>
    </source>
</evidence>
<organism evidence="1 2">
    <name type="scientific">Glomus cerebriforme</name>
    <dbReference type="NCBI Taxonomy" id="658196"/>
    <lineage>
        <taxon>Eukaryota</taxon>
        <taxon>Fungi</taxon>
        <taxon>Fungi incertae sedis</taxon>
        <taxon>Mucoromycota</taxon>
        <taxon>Glomeromycotina</taxon>
        <taxon>Glomeromycetes</taxon>
        <taxon>Glomerales</taxon>
        <taxon>Glomeraceae</taxon>
        <taxon>Glomus</taxon>
    </lineage>
</organism>
<proteinExistence type="predicted"/>
<name>A0A397SHB1_9GLOM</name>
<dbReference type="EMBL" id="QKYT01000428">
    <property type="protein sequence ID" value="RIA85408.1"/>
    <property type="molecule type" value="Genomic_DNA"/>
</dbReference>
<dbReference type="Proteomes" id="UP000265703">
    <property type="component" value="Unassembled WGS sequence"/>
</dbReference>
<reference evidence="1 2" key="1">
    <citation type="submission" date="2018-06" db="EMBL/GenBank/DDBJ databases">
        <title>Comparative genomics reveals the genomic features of Rhizophagus irregularis, R. cerebriforme, R. diaphanum and Gigaspora rosea, and their symbiotic lifestyle signature.</title>
        <authorList>
            <person name="Morin E."/>
            <person name="San Clemente H."/>
            <person name="Chen E.C.H."/>
            <person name="De La Providencia I."/>
            <person name="Hainaut M."/>
            <person name="Kuo A."/>
            <person name="Kohler A."/>
            <person name="Murat C."/>
            <person name="Tang N."/>
            <person name="Roy S."/>
            <person name="Loubradou J."/>
            <person name="Henrissat B."/>
            <person name="Grigoriev I.V."/>
            <person name="Corradi N."/>
            <person name="Roux C."/>
            <person name="Martin F.M."/>
        </authorList>
    </citation>
    <scope>NUCLEOTIDE SEQUENCE [LARGE SCALE GENOMIC DNA]</scope>
    <source>
        <strain evidence="1 2">DAOM 227022</strain>
    </source>
</reference>
<protein>
    <submittedName>
        <fullName evidence="1">Uncharacterized protein</fullName>
    </submittedName>
</protein>